<feature type="signal peptide" evidence="10">
    <location>
        <begin position="1"/>
        <end position="26"/>
    </location>
</feature>
<dbReference type="InterPro" id="IPR017873">
    <property type="entry name" value="Cys-rich_GLG1_repeat_euk"/>
</dbReference>
<dbReference type="PROSITE" id="PS51289">
    <property type="entry name" value="GLG1_C_RICH"/>
    <property type="match status" value="8"/>
</dbReference>
<dbReference type="PANTHER" id="PTHR11884">
    <property type="entry name" value="SELECTIN LIGAND RELATED"/>
    <property type="match status" value="1"/>
</dbReference>
<feature type="repeat" description="Cys-rich GLG1" evidence="8">
    <location>
        <begin position="588"/>
        <end position="650"/>
    </location>
</feature>
<proteinExistence type="predicted"/>
<dbReference type="AlphaFoldDB" id="A0AA88IB99"/>
<protein>
    <recommendedName>
        <fullName evidence="13">Golgi apparatus protein 1</fullName>
    </recommendedName>
</protein>
<evidence type="ECO:0008006" key="13">
    <source>
        <dbReference type="Google" id="ProtNLM"/>
    </source>
</evidence>
<dbReference type="PANTHER" id="PTHR11884:SF1">
    <property type="entry name" value="GOLGI APPARATUS PROTEIN 1"/>
    <property type="match status" value="1"/>
</dbReference>
<feature type="repeat" description="Cys-rich GLG1" evidence="8">
    <location>
        <begin position="652"/>
        <end position="711"/>
    </location>
</feature>
<evidence type="ECO:0000256" key="3">
    <source>
        <dbReference type="ARBA" id="ARBA00022729"/>
    </source>
</evidence>
<evidence type="ECO:0000256" key="1">
    <source>
        <dbReference type="ARBA" id="ARBA00004479"/>
    </source>
</evidence>
<dbReference type="Pfam" id="PF00839">
    <property type="entry name" value="Cys_rich_FGFR"/>
    <property type="match status" value="15"/>
</dbReference>
<dbReference type="GO" id="GO:0000139">
    <property type="term" value="C:Golgi membrane"/>
    <property type="evidence" value="ECO:0007669"/>
    <property type="project" value="InterPro"/>
</dbReference>
<keyword evidence="12" id="KW-1185">Reference proteome</keyword>
<feature type="transmembrane region" description="Helical" evidence="9">
    <location>
        <begin position="1072"/>
        <end position="1093"/>
    </location>
</feature>
<feature type="chain" id="PRO_5041743810" description="Golgi apparatus protein 1" evidence="10">
    <location>
        <begin position="27"/>
        <end position="1105"/>
    </location>
</feature>
<keyword evidence="3 10" id="KW-0732">Signal</keyword>
<keyword evidence="7" id="KW-0325">Glycoprotein</keyword>
<evidence type="ECO:0000256" key="2">
    <source>
        <dbReference type="ARBA" id="ARBA00022692"/>
    </source>
</evidence>
<evidence type="ECO:0000256" key="6">
    <source>
        <dbReference type="ARBA" id="ARBA00023136"/>
    </source>
</evidence>
<name>A0AA88IB99_ARTSF</name>
<accession>A0AA88IB99</accession>
<dbReference type="Proteomes" id="UP001187531">
    <property type="component" value="Unassembled WGS sequence"/>
</dbReference>
<evidence type="ECO:0000256" key="5">
    <source>
        <dbReference type="ARBA" id="ARBA00022989"/>
    </source>
</evidence>
<evidence type="ECO:0000313" key="11">
    <source>
        <dbReference type="EMBL" id="KAK2725164.1"/>
    </source>
</evidence>
<dbReference type="InterPro" id="IPR039728">
    <property type="entry name" value="GLG1"/>
</dbReference>
<feature type="repeat" description="Cys-rich GLG1" evidence="8">
    <location>
        <begin position="328"/>
        <end position="387"/>
    </location>
</feature>
<dbReference type="GO" id="GO:0017134">
    <property type="term" value="F:fibroblast growth factor binding"/>
    <property type="evidence" value="ECO:0007669"/>
    <property type="project" value="TreeGrafter"/>
</dbReference>
<keyword evidence="5 9" id="KW-1133">Transmembrane helix</keyword>
<gene>
    <name evidence="11" type="ORF">QYM36_001569</name>
</gene>
<evidence type="ECO:0000256" key="7">
    <source>
        <dbReference type="ARBA" id="ARBA00023180"/>
    </source>
</evidence>
<feature type="repeat" description="Cys-rich GLG1" evidence="8">
    <location>
        <begin position="834"/>
        <end position="901"/>
    </location>
</feature>
<feature type="repeat" description="Cys-rich GLG1" evidence="8">
    <location>
        <begin position="394"/>
        <end position="457"/>
    </location>
</feature>
<keyword evidence="2 9" id="KW-0812">Transmembrane</keyword>
<feature type="repeat" description="Cys-rich GLG1" evidence="8">
    <location>
        <begin position="718"/>
        <end position="778"/>
    </location>
</feature>
<evidence type="ECO:0000256" key="4">
    <source>
        <dbReference type="ARBA" id="ARBA00022737"/>
    </source>
</evidence>
<dbReference type="InterPro" id="IPR001893">
    <property type="entry name" value="Cys-rich_GLG1_repeat"/>
</dbReference>
<organism evidence="11 12">
    <name type="scientific">Artemia franciscana</name>
    <name type="common">Brine shrimp</name>
    <name type="synonym">Artemia sanfranciscana</name>
    <dbReference type="NCBI Taxonomy" id="6661"/>
    <lineage>
        <taxon>Eukaryota</taxon>
        <taxon>Metazoa</taxon>
        <taxon>Ecdysozoa</taxon>
        <taxon>Arthropoda</taxon>
        <taxon>Crustacea</taxon>
        <taxon>Branchiopoda</taxon>
        <taxon>Anostraca</taxon>
        <taxon>Artemiidae</taxon>
        <taxon>Artemia</taxon>
    </lineage>
</organism>
<evidence type="ECO:0000256" key="10">
    <source>
        <dbReference type="SAM" id="SignalP"/>
    </source>
</evidence>
<evidence type="ECO:0000256" key="9">
    <source>
        <dbReference type="SAM" id="Phobius"/>
    </source>
</evidence>
<feature type="repeat" description="Cys-rich GLG1" evidence="8">
    <location>
        <begin position="968"/>
        <end position="1028"/>
    </location>
</feature>
<reference evidence="11" key="1">
    <citation type="submission" date="2023-07" db="EMBL/GenBank/DDBJ databases">
        <title>Chromosome-level genome assembly of Artemia franciscana.</title>
        <authorList>
            <person name="Jo E."/>
        </authorList>
    </citation>
    <scope>NUCLEOTIDE SEQUENCE</scope>
    <source>
        <tissue evidence="11">Whole body</tissue>
    </source>
</reference>
<keyword evidence="6 9" id="KW-0472">Membrane</keyword>
<comment type="subcellular location">
    <subcellularLocation>
        <location evidence="1">Membrane</location>
        <topology evidence="1">Single-pass type I membrane protein</topology>
    </subcellularLocation>
</comment>
<comment type="caution">
    <text evidence="11">The sequence shown here is derived from an EMBL/GenBank/DDBJ whole genome shotgun (WGS) entry which is preliminary data.</text>
</comment>
<keyword evidence="4" id="KW-0677">Repeat</keyword>
<sequence length="1105" mass="126195">MVNSTEMKNSSMYCILASLLIIGIEADAFGPPIAETKECKEDVQRLCEGLVGKGTLSNLAVLDCLQEFKKEDDMDLSPPCHTYVWNFKFNLTQDNRFIEAAQDSCGEDIAEIQDKKMCSSDDGDFLSCVIEHRDMVKKGRCQNFLNKMATILFSDFHYMKRFAAACVDDINKLKCGRLDPKETKGVQQGSTIECLSKHVRELSSECHLQTLRIAEMQADDYHLDRAVYFACRDDRENFCRQILAGDGRVYKCLMKNKMDPTLSQECREQLTRRQKLISQDFKASKGLVKFCSDDIKKYDCDMGSNKQKAVQLSRILVCLENAIHKGQPVANECQSEMLEHRESLLQDYRLSPEIVTNCENEIKNLCHAKGIGGKTIHCLMRKIRNQRRRPEVERVSDRCLRSVEDLLRETDTGTITWEADPVLKEACQSVVDRYCSRIRGNGQRVISCLMTKIGAEEMTSFCESTLMEIQYFASRDFRLDPQLYDKCHSDATKFCSAPQEWLSLKDNTPETSPLVLPCLYRYAYHPDSDKKLKDECLVEIRRVMRERAASVELQPDIEDLCLKDLTIFCLNKTGKGEEMLCLQENLEKLSDACEEAVSQFTEDESEDIQLNPIIVQACGAFLDSHCETAQDSGDEGEVMTCLIEEKMAAGSKMNSKCKQAIEHHQLISMKNYKFTFKFKQACKESVELLCPMSRRKADVVACLSERIRNDTMEGFGHKVAKDCRRQVKSLLFQFHEDINLNEELKTVCTNDRNSYCRNVTSGQGQVIECLKANRKNLSPGCHKAIFNIEKEEMEDNTLDASLNHFCGNMKRVHCMGVEEEEVLECLKDKRQEPGFDEDCFKLVIRRMVDQSLDIRLDPLFYNSCRLDIQKHCSEIYKTTPNEVELKGQVTQCLKDSFVKKESLTAPCENRLRKVIQESVLDSRLDPVLRESCSFEMSQFCSKEIEDEGRNKEDGSVEECLKKAFLAKQLRGSCNVLVARLVEASKVDIQADPILHKACSKDLLTKCNSIMPGEGRLVNCLMVHVTSNPSSLDPPCKELLELRVKLFDSSQKIAYPETLEQVYEQVANSPSKLYFLAMILVVFSIVFVFGLFFGRATKRYKELKSR</sequence>
<evidence type="ECO:0000313" key="12">
    <source>
        <dbReference type="Proteomes" id="UP001187531"/>
    </source>
</evidence>
<dbReference type="EMBL" id="JAVRJZ010000003">
    <property type="protein sequence ID" value="KAK2725164.1"/>
    <property type="molecule type" value="Genomic_DNA"/>
</dbReference>
<evidence type="ECO:0000256" key="8">
    <source>
        <dbReference type="PROSITE-ProRule" id="PRU00622"/>
    </source>
</evidence>
<feature type="repeat" description="Cys-rich GLG1" evidence="8">
    <location>
        <begin position="201"/>
        <end position="261"/>
    </location>
</feature>